<sequence>AGEALGREAARRGVRGRGVRPRARSAVGRKSGPARRGLSPKLPSDVAQTGLEPNSSSTHFAV</sequence>
<feature type="non-terminal residue" evidence="2">
    <location>
        <position position="1"/>
    </location>
</feature>
<dbReference type="AlphaFoldDB" id="A0A6J4Q081"/>
<gene>
    <name evidence="2" type="ORF">AVDCRST_MAG03-2794</name>
</gene>
<proteinExistence type="predicted"/>
<organism evidence="2">
    <name type="scientific">uncultured Rubrobacteraceae bacterium</name>
    <dbReference type="NCBI Taxonomy" id="349277"/>
    <lineage>
        <taxon>Bacteria</taxon>
        <taxon>Bacillati</taxon>
        <taxon>Actinomycetota</taxon>
        <taxon>Rubrobacteria</taxon>
        <taxon>Rubrobacterales</taxon>
        <taxon>Rubrobacteraceae</taxon>
        <taxon>environmental samples</taxon>
    </lineage>
</organism>
<dbReference type="EMBL" id="CADCUT010000167">
    <property type="protein sequence ID" value="CAA9424620.1"/>
    <property type="molecule type" value="Genomic_DNA"/>
</dbReference>
<feature type="non-terminal residue" evidence="2">
    <location>
        <position position="62"/>
    </location>
</feature>
<feature type="compositionally biased region" description="Basic residues" evidence="1">
    <location>
        <begin position="12"/>
        <end position="23"/>
    </location>
</feature>
<feature type="compositionally biased region" description="Basic and acidic residues" evidence="1">
    <location>
        <begin position="1"/>
        <end position="11"/>
    </location>
</feature>
<feature type="compositionally biased region" description="Polar residues" evidence="1">
    <location>
        <begin position="51"/>
        <end position="62"/>
    </location>
</feature>
<name>A0A6J4Q081_9ACTN</name>
<reference evidence="2" key="1">
    <citation type="submission" date="2020-02" db="EMBL/GenBank/DDBJ databases">
        <authorList>
            <person name="Meier V. D."/>
        </authorList>
    </citation>
    <scope>NUCLEOTIDE SEQUENCE</scope>
    <source>
        <strain evidence="2">AVDCRST_MAG03</strain>
    </source>
</reference>
<feature type="region of interest" description="Disordered" evidence="1">
    <location>
        <begin position="1"/>
        <end position="62"/>
    </location>
</feature>
<accession>A0A6J4Q081</accession>
<protein>
    <submittedName>
        <fullName evidence="2">Uncharacterized protein</fullName>
    </submittedName>
</protein>
<evidence type="ECO:0000256" key="1">
    <source>
        <dbReference type="SAM" id="MobiDB-lite"/>
    </source>
</evidence>
<evidence type="ECO:0000313" key="2">
    <source>
        <dbReference type="EMBL" id="CAA9424620.1"/>
    </source>
</evidence>